<organism evidence="11 12">
    <name type="scientific">Coemansia thaxteri</name>
    <dbReference type="NCBI Taxonomy" id="2663907"/>
    <lineage>
        <taxon>Eukaryota</taxon>
        <taxon>Fungi</taxon>
        <taxon>Fungi incertae sedis</taxon>
        <taxon>Zoopagomycota</taxon>
        <taxon>Kickxellomycotina</taxon>
        <taxon>Kickxellomycetes</taxon>
        <taxon>Kickxellales</taxon>
        <taxon>Kickxellaceae</taxon>
        <taxon>Coemansia</taxon>
    </lineage>
</organism>
<dbReference type="GO" id="GO:0005634">
    <property type="term" value="C:nucleus"/>
    <property type="evidence" value="ECO:0007669"/>
    <property type="project" value="TreeGrafter"/>
</dbReference>
<evidence type="ECO:0000256" key="7">
    <source>
        <dbReference type="ARBA" id="ARBA00039594"/>
    </source>
</evidence>
<dbReference type="GO" id="GO:0006979">
    <property type="term" value="P:response to oxidative stress"/>
    <property type="evidence" value="ECO:0007669"/>
    <property type="project" value="TreeGrafter"/>
</dbReference>
<evidence type="ECO:0000256" key="3">
    <source>
        <dbReference type="ARBA" id="ARBA00004496"/>
    </source>
</evidence>
<gene>
    <name evidence="11" type="ORF">H4R26_001230</name>
</gene>
<evidence type="ECO:0000256" key="4">
    <source>
        <dbReference type="ARBA" id="ARBA00022490"/>
    </source>
</evidence>
<accession>A0A9W8BNB8</accession>
<keyword evidence="6" id="KW-0458">Lysosome</keyword>
<dbReference type="Proteomes" id="UP001150907">
    <property type="component" value="Unassembled WGS sequence"/>
</dbReference>
<dbReference type="AlphaFoldDB" id="A0A9W8BNB8"/>
<evidence type="ECO:0000313" key="12">
    <source>
        <dbReference type="Proteomes" id="UP001150907"/>
    </source>
</evidence>
<reference evidence="11" key="1">
    <citation type="submission" date="2022-07" db="EMBL/GenBank/DDBJ databases">
        <title>Phylogenomic reconstructions and comparative analyses of Kickxellomycotina fungi.</title>
        <authorList>
            <person name="Reynolds N.K."/>
            <person name="Stajich J.E."/>
            <person name="Barry K."/>
            <person name="Grigoriev I.V."/>
            <person name="Crous P."/>
            <person name="Smith M.E."/>
        </authorList>
    </citation>
    <scope>NUCLEOTIDE SEQUENCE</scope>
    <source>
        <strain evidence="11">IMI 214461</strain>
    </source>
</reference>
<comment type="subcellular location">
    <subcellularLocation>
        <location evidence="3">Cytoplasm</location>
    </subcellularLocation>
    <subcellularLocation>
        <location evidence="2">Lysosome</location>
    </subcellularLocation>
    <subcellularLocation>
        <location evidence="1">Membrane</location>
    </subcellularLocation>
</comment>
<dbReference type="PANTHER" id="PTHR23354:SF131">
    <property type="entry name" value="MTOR-ASSOCIATED PROTEIN MEAK7"/>
    <property type="match status" value="1"/>
</dbReference>
<name>A0A9W8BNB8_9FUNG</name>
<protein>
    <recommendedName>
        <fullName evidence="7">MTOR-associated protein MEAK7</fullName>
    </recommendedName>
    <alternativeName>
        <fullName evidence="9">TBC/LysM-associated domain-containing protein 1</fullName>
    </alternativeName>
    <alternativeName>
        <fullName evidence="8">TLD domain-containing protein 1</fullName>
    </alternativeName>
</protein>
<keyword evidence="5" id="KW-0472">Membrane</keyword>
<dbReference type="SMART" id="SM00584">
    <property type="entry name" value="TLDc"/>
    <property type="match status" value="1"/>
</dbReference>
<evidence type="ECO:0000259" key="10">
    <source>
        <dbReference type="PROSITE" id="PS51886"/>
    </source>
</evidence>
<proteinExistence type="predicted"/>
<dbReference type="GO" id="GO:0005737">
    <property type="term" value="C:cytoplasm"/>
    <property type="evidence" value="ECO:0007669"/>
    <property type="project" value="UniProtKB-SubCell"/>
</dbReference>
<keyword evidence="4" id="KW-0963">Cytoplasm</keyword>
<dbReference type="Pfam" id="PF07534">
    <property type="entry name" value="TLD"/>
    <property type="match status" value="1"/>
</dbReference>
<evidence type="ECO:0000256" key="2">
    <source>
        <dbReference type="ARBA" id="ARBA00004371"/>
    </source>
</evidence>
<evidence type="ECO:0000313" key="11">
    <source>
        <dbReference type="EMBL" id="KAJ2006681.1"/>
    </source>
</evidence>
<evidence type="ECO:0000256" key="1">
    <source>
        <dbReference type="ARBA" id="ARBA00004370"/>
    </source>
</evidence>
<dbReference type="EMBL" id="JANBQF010000051">
    <property type="protein sequence ID" value="KAJ2006681.1"/>
    <property type="molecule type" value="Genomic_DNA"/>
</dbReference>
<evidence type="ECO:0000256" key="9">
    <source>
        <dbReference type="ARBA" id="ARBA00042134"/>
    </source>
</evidence>
<evidence type="ECO:0000256" key="6">
    <source>
        <dbReference type="ARBA" id="ARBA00023228"/>
    </source>
</evidence>
<feature type="domain" description="TLDc" evidence="10">
    <location>
        <begin position="126"/>
        <end position="288"/>
    </location>
</feature>
<evidence type="ECO:0000256" key="8">
    <source>
        <dbReference type="ARBA" id="ARBA00041780"/>
    </source>
</evidence>
<comment type="caution">
    <text evidence="11">The sequence shown here is derived from an EMBL/GenBank/DDBJ whole genome shotgun (WGS) entry which is preliminary data.</text>
</comment>
<dbReference type="InterPro" id="IPR006571">
    <property type="entry name" value="TLDc_dom"/>
</dbReference>
<dbReference type="GO" id="GO:0016020">
    <property type="term" value="C:membrane"/>
    <property type="evidence" value="ECO:0007669"/>
    <property type="project" value="UniProtKB-SubCell"/>
</dbReference>
<dbReference type="OrthoDB" id="26679at2759"/>
<evidence type="ECO:0000256" key="5">
    <source>
        <dbReference type="ARBA" id="ARBA00023136"/>
    </source>
</evidence>
<dbReference type="PANTHER" id="PTHR23354">
    <property type="entry name" value="NUCLEOLAR PROTEIN 7/ESTROGEN RECEPTOR COACTIVATOR-RELATED"/>
    <property type="match status" value="1"/>
</dbReference>
<keyword evidence="12" id="KW-1185">Reference proteome</keyword>
<dbReference type="PROSITE" id="PS51886">
    <property type="entry name" value="TLDC"/>
    <property type="match status" value="1"/>
</dbReference>
<sequence length="329" mass="36302">MAGYWKSESGGSRRLDSWIVPRVILAHHHQPSEVTGLPPDEEEAATEQRAAKTWLQDAATPGGVSTDKWRVWWRGNTLFHELVELALRKSLFPTGSQVTQLLVQGVRAENLRSPDLQSTDIAPHQRLLTECSGWAVSREMPPESRKAWTCVYSTRRDGRSWSTFQASIESKGALLLVVKEKQHNTFGAYIDSEIKKGPSWHGNSQNFLFGNGVVYRTTGFNDHYQYFNYGKETLPNGLGVGGQLGHFGLWIDCGFVLGSSSPAATFASPRLSAQSDFTIDAVEVWLVRPSKLFDGASIAGGAPSVVETHAEAAALLELANRPMYSRNNI</sequence>